<dbReference type="Proteomes" id="UP001224775">
    <property type="component" value="Unassembled WGS sequence"/>
</dbReference>
<feature type="compositionally biased region" description="Basic and acidic residues" evidence="1">
    <location>
        <begin position="1063"/>
        <end position="1073"/>
    </location>
</feature>
<feature type="region of interest" description="Disordered" evidence="1">
    <location>
        <begin position="1055"/>
        <end position="1086"/>
    </location>
</feature>
<feature type="transmembrane region" description="Helical" evidence="2">
    <location>
        <begin position="910"/>
        <end position="929"/>
    </location>
</feature>
<gene>
    <name evidence="3" type="ORF">QTG54_012572</name>
</gene>
<feature type="region of interest" description="Disordered" evidence="1">
    <location>
        <begin position="82"/>
        <end position="113"/>
    </location>
</feature>
<dbReference type="EMBL" id="JATAAI010000028">
    <property type="protein sequence ID" value="KAK1736550.1"/>
    <property type="molecule type" value="Genomic_DNA"/>
</dbReference>
<reference evidence="3" key="1">
    <citation type="submission" date="2023-06" db="EMBL/GenBank/DDBJ databases">
        <title>Survivors Of The Sea: Transcriptome response of Skeletonema marinoi to long-term dormancy.</title>
        <authorList>
            <person name="Pinder M.I.M."/>
            <person name="Kourtchenko O."/>
            <person name="Robertson E.K."/>
            <person name="Larsson T."/>
            <person name="Maumus F."/>
            <person name="Osuna-Cruz C.M."/>
            <person name="Vancaester E."/>
            <person name="Stenow R."/>
            <person name="Vandepoele K."/>
            <person name="Ploug H."/>
            <person name="Bruchert V."/>
            <person name="Godhe A."/>
            <person name="Topel M."/>
        </authorList>
    </citation>
    <scope>NUCLEOTIDE SEQUENCE</scope>
    <source>
        <strain evidence="3">R05AC</strain>
    </source>
</reference>
<proteinExistence type="predicted"/>
<keyword evidence="2" id="KW-0812">Transmembrane</keyword>
<feature type="region of interest" description="Disordered" evidence="1">
    <location>
        <begin position="1"/>
        <end position="36"/>
    </location>
</feature>
<dbReference type="PANTHER" id="PTHR38909">
    <property type="entry name" value="G PROTEIN GAMMA DOMAIN-CONTAINING PROTEIN"/>
    <property type="match status" value="1"/>
</dbReference>
<feature type="transmembrane region" description="Helical" evidence="2">
    <location>
        <begin position="55"/>
        <end position="73"/>
    </location>
</feature>
<name>A0AAD8Y0D4_9STRA</name>
<evidence type="ECO:0000256" key="1">
    <source>
        <dbReference type="SAM" id="MobiDB-lite"/>
    </source>
</evidence>
<accession>A0AAD8Y0D4</accession>
<protein>
    <recommendedName>
        <fullName evidence="5">PDZ domain-containing protein</fullName>
    </recommendedName>
</protein>
<dbReference type="AlphaFoldDB" id="A0AAD8Y0D4"/>
<evidence type="ECO:0000313" key="3">
    <source>
        <dbReference type="EMBL" id="KAK1736550.1"/>
    </source>
</evidence>
<keyword evidence="2" id="KW-0472">Membrane</keyword>
<sequence length="1233" mass="134279">MPTNYPSSEPSSVPSKYPSTSPSDEPTSIPSEVPSETKPITTRIIINSDSSSRNMVAVGAICLFLIASAAAYVSKNAKRLKGGDKNIDEVPSLQYSSSMSESSDESEQHGHDAAKPCVDIVGQIYNPTNRQDDHEDSDMVDIDLEDGRAVTQTEDSVAESSVDLNSLPGGVKENPVSTISKIFRRRPLGAKMSWMDIRDDGSPACSSGCDPAKGENSITSLSPRFSPFKNISSVRMKMQSLISVSSEETDDLPSVEGSLEGDDNIEECVVSPKNVRGNEGTRVLERFNGSTTSIEHQQCLDSPSIFDGIQERNNDNDCMSSPDSIFSGLGDLPTDEQNMDQLKNILGTIKTLGSCEESFISASSTGTSVTDFKNIAKARLGLNQGQANGHPNDFSQEKVPSRREINMPRVGITFENELLSAAGSNCDGFNFKQIFTDPRNEIYECRVPSGPLGLVVEATKVGLRVQKINAMSPMCNKISVGDIIIAVDEVDYETKYATINDTYIQFYALKSTDFCAVKSALYKPYTVRISYGPTIATTNDFDISVKPAISESNHINFSKQPAVGTAYSDKNMVAVGAICFILMASTAFHLRRRKNNSDESDLQCSNDQIDKHPQHGSDAVAPNSSHSVDEAGVENWSTNQRKSKKVDFIDLEGGREEPNSVYNKRVAGNINIMTVVDMAESIHVPKLFTRQKKVTDNKQSVDDAVDVTPKACKPVRLISRLSPMFSPTKEFSIKMKEQKRRSLAANDQNRSRSMACLDIPSMTHDCSVDSEDSATNSNTSESKPISCIKNKDVQVHKDGVEESYKEVIADCGRSYSKALSLHHSAQSGSVTSPCPADVSIGGSLQFTYEDELLNSAEFYALKSTDFCAVKSALYKPYTVRISQHLVPTSEQIVTTTIVLNPGKDQRSTNLVAVGGAYVFVLAGVGYYLFKRDKNARLDDQSEDPSISNTLGDGDIEAGILGIAPPPPVVEKTTPAKSVSKRILSPLKNFSSVRTLSPFKGFRSLRGNKLEAGGSLSISSGDSYVIPAIQESCSIDSSDAEDKDESVDSLDAIMKTSLSSEEVSTGKKSEKNADSSHPNTSVANAPRDSLDALMEDFNQKHDEVGQMEAAMPASNVDQIGSVSKTPRLAYEEQLINSRKNADFSFRDIFFDPENELYECRVPSGRLGIVVDETGIGPRVEKINIMSKLYKKISVGDIIVAVDEVDLVGAKPDTFWQIVSRKANKQERCIVVLKI</sequence>
<keyword evidence="2" id="KW-1133">Transmembrane helix</keyword>
<comment type="caution">
    <text evidence="3">The sequence shown here is derived from an EMBL/GenBank/DDBJ whole genome shotgun (WGS) entry which is preliminary data.</text>
</comment>
<dbReference type="PANTHER" id="PTHR38909:SF1">
    <property type="entry name" value="G PROTEIN GAMMA DOMAIN-CONTAINING PROTEIN"/>
    <property type="match status" value="1"/>
</dbReference>
<organism evidence="3 4">
    <name type="scientific">Skeletonema marinoi</name>
    <dbReference type="NCBI Taxonomy" id="267567"/>
    <lineage>
        <taxon>Eukaryota</taxon>
        <taxon>Sar</taxon>
        <taxon>Stramenopiles</taxon>
        <taxon>Ochrophyta</taxon>
        <taxon>Bacillariophyta</taxon>
        <taxon>Coscinodiscophyceae</taxon>
        <taxon>Thalassiosirophycidae</taxon>
        <taxon>Thalassiosirales</taxon>
        <taxon>Skeletonemataceae</taxon>
        <taxon>Skeletonema</taxon>
        <taxon>Skeletonema marinoi-dohrnii complex</taxon>
    </lineage>
</organism>
<feature type="region of interest" description="Disordered" evidence="1">
    <location>
        <begin position="597"/>
        <end position="639"/>
    </location>
</feature>
<evidence type="ECO:0000256" key="2">
    <source>
        <dbReference type="SAM" id="Phobius"/>
    </source>
</evidence>
<evidence type="ECO:0008006" key="5">
    <source>
        <dbReference type="Google" id="ProtNLM"/>
    </source>
</evidence>
<feature type="compositionally biased region" description="Polar residues" evidence="1">
    <location>
        <begin position="1"/>
        <end position="30"/>
    </location>
</feature>
<evidence type="ECO:0000313" key="4">
    <source>
        <dbReference type="Proteomes" id="UP001224775"/>
    </source>
</evidence>
<keyword evidence="4" id="KW-1185">Reference proteome</keyword>